<dbReference type="GeneID" id="19144157"/>
<name>W6Y9M6_COCC2</name>
<sequence length="63" mass="7193">MKTSTCTHLSLQGHCNQTQIDDESFKCHPPVLCLHHSYYLFRSPVPSQESNLKRLLPIQTDPA</sequence>
<reference evidence="1 2" key="1">
    <citation type="journal article" date="2013" name="PLoS Genet.">
        <title>Comparative genome structure, secondary metabolite, and effector coding capacity across Cochliobolus pathogens.</title>
        <authorList>
            <person name="Condon B.J."/>
            <person name="Leng Y."/>
            <person name="Wu D."/>
            <person name="Bushley K.E."/>
            <person name="Ohm R.A."/>
            <person name="Otillar R."/>
            <person name="Martin J."/>
            <person name="Schackwitz W."/>
            <person name="Grimwood J."/>
            <person name="MohdZainudin N."/>
            <person name="Xue C."/>
            <person name="Wang R."/>
            <person name="Manning V.A."/>
            <person name="Dhillon B."/>
            <person name="Tu Z.J."/>
            <person name="Steffenson B.J."/>
            <person name="Salamov A."/>
            <person name="Sun H."/>
            <person name="Lowry S."/>
            <person name="LaButti K."/>
            <person name="Han J."/>
            <person name="Copeland A."/>
            <person name="Lindquist E."/>
            <person name="Barry K."/>
            <person name="Schmutz J."/>
            <person name="Baker S.E."/>
            <person name="Ciuffetti L.M."/>
            <person name="Grigoriev I.V."/>
            <person name="Zhong S."/>
            <person name="Turgeon B.G."/>
        </authorList>
    </citation>
    <scope>NUCLEOTIDE SEQUENCE [LARGE SCALE GENOMIC DNA]</scope>
    <source>
        <strain evidence="1 2">26-R-13</strain>
    </source>
</reference>
<dbReference type="AlphaFoldDB" id="W6Y9M6"/>
<evidence type="ECO:0000313" key="1">
    <source>
        <dbReference type="EMBL" id="EUC27816.1"/>
    </source>
</evidence>
<dbReference type="RefSeq" id="XP_007717885.1">
    <property type="nucleotide sequence ID" value="XM_007719695.1"/>
</dbReference>
<accession>W6Y9M6</accession>
<dbReference type="EMBL" id="KI964874">
    <property type="protein sequence ID" value="EUC27816.1"/>
    <property type="molecule type" value="Genomic_DNA"/>
</dbReference>
<protein>
    <submittedName>
        <fullName evidence="1">Uncharacterized protein</fullName>
    </submittedName>
</protein>
<gene>
    <name evidence="1" type="ORF">COCCADRAFT_110725</name>
</gene>
<dbReference type="KEGG" id="bze:COCCADRAFT_110725"/>
<proteinExistence type="predicted"/>
<evidence type="ECO:0000313" key="2">
    <source>
        <dbReference type="Proteomes" id="UP000053841"/>
    </source>
</evidence>
<dbReference type="HOGENOM" id="CLU_2885455_0_0_1"/>
<dbReference type="Proteomes" id="UP000053841">
    <property type="component" value="Unassembled WGS sequence"/>
</dbReference>
<keyword evidence="2" id="KW-1185">Reference proteome</keyword>
<organism evidence="1 2">
    <name type="scientific">Cochliobolus carbonum (strain 26-R-13)</name>
    <name type="common">Maize leaf spot fungus</name>
    <name type="synonym">Bipolaris zeicola</name>
    <dbReference type="NCBI Taxonomy" id="930089"/>
    <lineage>
        <taxon>Eukaryota</taxon>
        <taxon>Fungi</taxon>
        <taxon>Dikarya</taxon>
        <taxon>Ascomycota</taxon>
        <taxon>Pezizomycotina</taxon>
        <taxon>Dothideomycetes</taxon>
        <taxon>Pleosporomycetidae</taxon>
        <taxon>Pleosporales</taxon>
        <taxon>Pleosporineae</taxon>
        <taxon>Pleosporaceae</taxon>
        <taxon>Bipolaris</taxon>
    </lineage>
</organism>